<accession>A0AAU6PGQ7</accession>
<dbReference type="EMBL" id="CP138327">
    <property type="protein sequence ID" value="WXU00204.1"/>
    <property type="molecule type" value="Genomic_DNA"/>
</dbReference>
<organism evidence="1">
    <name type="scientific">Catillopecten margaritatus gill symbiont</name>
    <dbReference type="NCBI Taxonomy" id="3083288"/>
    <lineage>
        <taxon>Bacteria</taxon>
        <taxon>Pseudomonadati</taxon>
        <taxon>Pseudomonadota</taxon>
        <taxon>Gammaproteobacteria</taxon>
        <taxon>sulfur-oxidizing symbionts</taxon>
    </lineage>
</organism>
<gene>
    <name evidence="1" type="ORF">Ctma_0915</name>
</gene>
<reference evidence="1" key="1">
    <citation type="submission" date="2023-10" db="EMBL/GenBank/DDBJ databases">
        <title>The first scallop-associated chemosynthetic bacterial symbiont.</title>
        <authorList>
            <person name="Lin Y.-T."/>
            <person name="Sun J."/>
            <person name="Ip J.C.-H."/>
            <person name="He X."/>
            <person name="Gao Z.-M."/>
            <person name="Perez M."/>
            <person name="Xu T."/>
            <person name="Qian P.-Y."/>
            <person name="Qiu J.-W."/>
        </authorList>
    </citation>
    <scope>NUCLEOTIDE SEQUENCE</scope>
    <source>
        <strain evidence="1">Gill1</strain>
    </source>
</reference>
<evidence type="ECO:0000313" key="1">
    <source>
        <dbReference type="EMBL" id="WXU00204.1"/>
    </source>
</evidence>
<protein>
    <recommendedName>
        <fullName evidence="2">CD-NTase associated protein 4-like DNA endonuclease domain-containing protein</fullName>
    </recommendedName>
</protein>
<dbReference type="AlphaFoldDB" id="A0AAU6PGQ7"/>
<name>A0AAU6PGQ7_9GAMM</name>
<sequence length="562" mass="65456">MKLIIKQYLSSLKERDELDILLPDLLAMMGLNVFSKPSIGTRQYGVDVAAFGRIDEEEEKVYLFSIKGGNLDRKDWNSGNVQDLQPSLDEIRDTYIPTHLPSEYKNKPIEICICFGGSLKETIRLNVTQYEDKYKNKNLTFSEWSGDKLTQLIEQYFLNENLLPKNFQSMLRKSLALLDEPNISYKHFSQLVHALSKAQTDKDRIKALRQLRISLGILIAWCKEADNLESAYLSAELSLLNAWEMAKPCFGKTTKDAVAMQESLQSIVSAYLLLCDNFLQERVLPHIDKKHALSQAIHPSNRVDTNLKVFDLLGRVAMCGIWLQRAVVITKQNNNACDLSLVEQKDKYYLYVRQLINNNPMLFTPYKDEQAIDIVIAIYFLMRDPRNNNDIYRYLLATLNRINFNFNTHSNYPCNINEYHKLIEYPLEQTEEYRKENTKGSILYPYIAFFAAYLGFDDIYEIVQNFKKENLQHCNFQLWYPDETSEEMFYTNKEMHGAALNGVFVDRDKTGFLKQLFDECDETSSFQDMSAIKSSFYPIIFLGCRHYRLPIPIHFFKPKTTQ</sequence>
<proteinExistence type="predicted"/>
<evidence type="ECO:0008006" key="2">
    <source>
        <dbReference type="Google" id="ProtNLM"/>
    </source>
</evidence>